<keyword evidence="2" id="KW-1185">Reference proteome</keyword>
<name>A0A2S9XPD5_9BACT</name>
<comment type="caution">
    <text evidence="1">The sequence shown here is derived from an EMBL/GenBank/DDBJ whole genome shotgun (WGS) entry which is preliminary data.</text>
</comment>
<gene>
    <name evidence="1" type="ORF">ENSA5_40450</name>
</gene>
<dbReference type="AlphaFoldDB" id="A0A2S9XPD5"/>
<proteinExistence type="predicted"/>
<accession>A0A2S9XPD5</accession>
<evidence type="ECO:0000313" key="1">
    <source>
        <dbReference type="EMBL" id="PRP94722.1"/>
    </source>
</evidence>
<dbReference type="RefSeq" id="WP_106393339.1">
    <property type="nucleotide sequence ID" value="NZ_PVNK01000175.1"/>
</dbReference>
<dbReference type="EMBL" id="PVNK01000175">
    <property type="protein sequence ID" value="PRP94722.1"/>
    <property type="molecule type" value="Genomic_DNA"/>
</dbReference>
<dbReference type="OrthoDB" id="5516538at2"/>
<reference evidence="1 2" key="1">
    <citation type="submission" date="2018-03" db="EMBL/GenBank/DDBJ databases">
        <title>Draft Genome Sequences of the Obligatory Marine Myxobacteria Enhygromyxa salina SWB005.</title>
        <authorList>
            <person name="Poehlein A."/>
            <person name="Moghaddam J.A."/>
            <person name="Harms H."/>
            <person name="Alanjari M."/>
            <person name="Koenig G.M."/>
            <person name="Daniel R."/>
            <person name="Schaeberle T.F."/>
        </authorList>
    </citation>
    <scope>NUCLEOTIDE SEQUENCE [LARGE SCALE GENOMIC DNA]</scope>
    <source>
        <strain evidence="1 2">SWB005</strain>
    </source>
</reference>
<protein>
    <submittedName>
        <fullName evidence="1">Uncharacterized protein</fullName>
    </submittedName>
</protein>
<dbReference type="Proteomes" id="UP000237968">
    <property type="component" value="Unassembled WGS sequence"/>
</dbReference>
<organism evidence="1 2">
    <name type="scientific">Enhygromyxa salina</name>
    <dbReference type="NCBI Taxonomy" id="215803"/>
    <lineage>
        <taxon>Bacteria</taxon>
        <taxon>Pseudomonadati</taxon>
        <taxon>Myxococcota</taxon>
        <taxon>Polyangia</taxon>
        <taxon>Nannocystales</taxon>
        <taxon>Nannocystaceae</taxon>
        <taxon>Enhygromyxa</taxon>
    </lineage>
</organism>
<sequence length="189" mass="21589">MSRRVEPLPEPAPGIETARLLGAWYVLITNDEFWRAHTHPRVDLDALAPDSEGRARIQHALRFRARDLLGRTTRELRVATDLAERDGQFVSRGQGLRRVVVQRWSVPLVGPNYRWIVTWRARSKLGARPGLSVHTRDPSIPQALLDEILAQIRAHPFLSAAEDPRHGPRCARLFAPVQDWIPPQPYRLD</sequence>
<evidence type="ECO:0000313" key="2">
    <source>
        <dbReference type="Proteomes" id="UP000237968"/>
    </source>
</evidence>